<evidence type="ECO:0000256" key="1">
    <source>
        <dbReference type="SAM" id="SignalP"/>
    </source>
</evidence>
<reference evidence="2 3" key="1">
    <citation type="submission" date="2019-01" db="EMBL/GenBank/DDBJ databases">
        <authorList>
            <person name="Sayadi A."/>
        </authorList>
    </citation>
    <scope>NUCLEOTIDE SEQUENCE [LARGE SCALE GENOMIC DNA]</scope>
</reference>
<dbReference type="PANTHER" id="PTHR40552:SF6">
    <property type="entry name" value="FI09606P-RELATED"/>
    <property type="match status" value="1"/>
</dbReference>
<feature type="chain" id="PRO_5024946481" evidence="1">
    <location>
        <begin position="34"/>
        <end position="305"/>
    </location>
</feature>
<dbReference type="Proteomes" id="UP000410492">
    <property type="component" value="Unassembled WGS sequence"/>
</dbReference>
<gene>
    <name evidence="2" type="ORF">CALMAC_LOCUS209</name>
</gene>
<dbReference type="OrthoDB" id="7916681at2759"/>
<accession>A0A653BDZ7</accession>
<dbReference type="PANTHER" id="PTHR40552">
    <property type="entry name" value="AT05186P-RELATED"/>
    <property type="match status" value="1"/>
</dbReference>
<evidence type="ECO:0000313" key="3">
    <source>
        <dbReference type="Proteomes" id="UP000410492"/>
    </source>
</evidence>
<dbReference type="Gene3D" id="3.90.70.120">
    <property type="match status" value="1"/>
</dbReference>
<dbReference type="EMBL" id="CAACVG010000231">
    <property type="protein sequence ID" value="VEN33778.1"/>
    <property type="molecule type" value="Genomic_DNA"/>
</dbReference>
<name>A0A653BDZ7_CALMS</name>
<keyword evidence="3" id="KW-1185">Reference proteome</keyword>
<protein>
    <submittedName>
        <fullName evidence="2">Uncharacterized protein</fullName>
    </submittedName>
</protein>
<dbReference type="InterPro" id="IPR038765">
    <property type="entry name" value="Papain-like_cys_pep_sf"/>
</dbReference>
<organism evidence="2 3">
    <name type="scientific">Callosobruchus maculatus</name>
    <name type="common">Southern cowpea weevil</name>
    <name type="synonym">Pulse bruchid</name>
    <dbReference type="NCBI Taxonomy" id="64391"/>
    <lineage>
        <taxon>Eukaryota</taxon>
        <taxon>Metazoa</taxon>
        <taxon>Ecdysozoa</taxon>
        <taxon>Arthropoda</taxon>
        <taxon>Hexapoda</taxon>
        <taxon>Insecta</taxon>
        <taxon>Pterygota</taxon>
        <taxon>Neoptera</taxon>
        <taxon>Endopterygota</taxon>
        <taxon>Coleoptera</taxon>
        <taxon>Polyphaga</taxon>
        <taxon>Cucujiformia</taxon>
        <taxon>Chrysomeloidea</taxon>
        <taxon>Chrysomelidae</taxon>
        <taxon>Bruchinae</taxon>
        <taxon>Bruchini</taxon>
        <taxon>Callosobruchus</taxon>
    </lineage>
</organism>
<sequence length="305" mass="34887">MIYMYDPNPRGPMGMPLFTGTACLVTFVNVAMAAEHVIACILEPDKRMGEFTIVPVEIVVGNVKTINKCKTAKTRSSISVLPRCSKLHADEEKKALRRIGADAIIRGYRSQNSEQYSQESRNNQDIPNCIVCLVLHHLVSVENWNAKHVDLILDIGDQLYIDSYIAYGPKDPKLGMENIMRKFFFKHLEIHVTVYKPIISDIFVPSVLNRVLNVYFQQETYCILNYDDQWVTIIFKSGLFYLFDPHDRDIDGKAPKKDNKEVSAVVFRSNSLVSISDRIIDNFLTGEEEEGQKMFTLWLISVEIQ</sequence>
<dbReference type="AlphaFoldDB" id="A0A653BDZ7"/>
<feature type="signal peptide" evidence="1">
    <location>
        <begin position="1"/>
        <end position="33"/>
    </location>
</feature>
<dbReference type="SUPFAM" id="SSF54001">
    <property type="entry name" value="Cysteine proteinases"/>
    <property type="match status" value="1"/>
</dbReference>
<evidence type="ECO:0000313" key="2">
    <source>
        <dbReference type="EMBL" id="VEN33778.1"/>
    </source>
</evidence>
<keyword evidence="1" id="KW-0732">Signal</keyword>
<proteinExistence type="predicted"/>